<protein>
    <submittedName>
        <fullName evidence="2">Uncharacterized protein</fullName>
    </submittedName>
</protein>
<proteinExistence type="predicted"/>
<feature type="transmembrane region" description="Helical" evidence="1">
    <location>
        <begin position="30"/>
        <end position="52"/>
    </location>
</feature>
<keyword evidence="1" id="KW-0472">Membrane</keyword>
<reference evidence="2 3" key="1">
    <citation type="submission" date="2015-07" db="EMBL/GenBank/DDBJ databases">
        <title>Genome analysis of myxobacterium Chondromyces crocatus Cm c5 reveals a high potential for natural compound synthesis and the genetic basis for the loss of fruiting body formation.</title>
        <authorList>
            <person name="Zaburannyi N."/>
            <person name="Bunk B."/>
            <person name="Maier J."/>
            <person name="Overmann J."/>
            <person name="Mueller R."/>
        </authorList>
    </citation>
    <scope>NUCLEOTIDE SEQUENCE [LARGE SCALE GENOMIC DNA]</scope>
    <source>
        <strain evidence="2 3">Cm c5</strain>
    </source>
</reference>
<dbReference type="STRING" id="52.CMC5_040670"/>
<dbReference type="RefSeq" id="WP_050431914.1">
    <property type="nucleotide sequence ID" value="NZ_CP012159.1"/>
</dbReference>
<accession>A0A0K1EGB5</accession>
<evidence type="ECO:0000313" key="2">
    <source>
        <dbReference type="EMBL" id="AKT39916.1"/>
    </source>
</evidence>
<evidence type="ECO:0000256" key="1">
    <source>
        <dbReference type="SAM" id="Phobius"/>
    </source>
</evidence>
<keyword evidence="1" id="KW-0812">Transmembrane</keyword>
<keyword evidence="3" id="KW-1185">Reference proteome</keyword>
<dbReference type="EMBL" id="CP012159">
    <property type="protein sequence ID" value="AKT39916.1"/>
    <property type="molecule type" value="Genomic_DNA"/>
</dbReference>
<dbReference type="AlphaFoldDB" id="A0A0K1EGB5"/>
<dbReference type="KEGG" id="ccro:CMC5_040670"/>
<evidence type="ECO:0000313" key="3">
    <source>
        <dbReference type="Proteomes" id="UP000067626"/>
    </source>
</evidence>
<keyword evidence="1" id="KW-1133">Transmembrane helix</keyword>
<dbReference type="Proteomes" id="UP000067626">
    <property type="component" value="Chromosome"/>
</dbReference>
<name>A0A0K1EGB5_CHOCO</name>
<sequence>MKSPSRADVARKRASMLPVLADPKHPGVLLVRHVGIAIIALLAAMGSLVFFLGSTVRLTIAIHAQGLIEGGAAACTDGVERQPRMPAPEGESPGKRWCARLWVDDAVRERLSAGAPVKLRVPPQGLTLHGQIAGFAEETGGAVGSEEQAAPVHRVVVEAAPERDDAVVGILLQHDSARPVDADITLGSMTAKDYLVESLTGWLYRRDSRGAQARTSEGPR</sequence>
<organism evidence="2 3">
    <name type="scientific">Chondromyces crocatus</name>
    <dbReference type="NCBI Taxonomy" id="52"/>
    <lineage>
        <taxon>Bacteria</taxon>
        <taxon>Pseudomonadati</taxon>
        <taxon>Myxococcota</taxon>
        <taxon>Polyangia</taxon>
        <taxon>Polyangiales</taxon>
        <taxon>Polyangiaceae</taxon>
        <taxon>Chondromyces</taxon>
    </lineage>
</organism>
<gene>
    <name evidence="2" type="ORF">CMC5_040670</name>
</gene>
<dbReference type="OrthoDB" id="5519764at2"/>